<organism evidence="1 2">
    <name type="scientific">Solirubrobacter deserti</name>
    <dbReference type="NCBI Taxonomy" id="2282478"/>
    <lineage>
        <taxon>Bacteria</taxon>
        <taxon>Bacillati</taxon>
        <taxon>Actinomycetota</taxon>
        <taxon>Thermoleophilia</taxon>
        <taxon>Solirubrobacterales</taxon>
        <taxon>Solirubrobacteraceae</taxon>
        <taxon>Solirubrobacter</taxon>
    </lineage>
</organism>
<dbReference type="RefSeq" id="WP_202955941.1">
    <property type="nucleotide sequence ID" value="NZ_JAPCID010000069.1"/>
</dbReference>
<evidence type="ECO:0008006" key="3">
    <source>
        <dbReference type="Google" id="ProtNLM"/>
    </source>
</evidence>
<keyword evidence="2" id="KW-1185">Reference proteome</keyword>
<dbReference type="EMBL" id="JAPCID010000069">
    <property type="protein sequence ID" value="MDA0141937.1"/>
    <property type="molecule type" value="Genomic_DNA"/>
</dbReference>
<protein>
    <recommendedName>
        <fullName evidence="3">Tetratricopeptide repeat protein</fullName>
    </recommendedName>
</protein>
<evidence type="ECO:0000313" key="1">
    <source>
        <dbReference type="EMBL" id="MDA0141937.1"/>
    </source>
</evidence>
<dbReference type="Proteomes" id="UP001147700">
    <property type="component" value="Unassembled WGS sequence"/>
</dbReference>
<evidence type="ECO:0000313" key="2">
    <source>
        <dbReference type="Proteomes" id="UP001147700"/>
    </source>
</evidence>
<reference evidence="1" key="1">
    <citation type="submission" date="2022-10" db="EMBL/GenBank/DDBJ databases">
        <title>The WGS of Solirubrobacter sp. CPCC 204708.</title>
        <authorList>
            <person name="Jiang Z."/>
        </authorList>
    </citation>
    <scope>NUCLEOTIDE SEQUENCE</scope>
    <source>
        <strain evidence="1">CPCC 204708</strain>
    </source>
</reference>
<name>A0ABT4RTN0_9ACTN</name>
<comment type="caution">
    <text evidence="1">The sequence shown here is derived from an EMBL/GenBank/DDBJ whole genome shotgun (WGS) entry which is preliminary data.</text>
</comment>
<sequence length="250" mass="27343">MAENLTAAELYAKAAELFRDDQEALLELMHAQLESIEAREPNGHDAESCRLAMLAAAPVGAQVGLWRARALARFGSVGWLEGVAMMIMSDAFRQLSVVNDDYVRGRTLDRMQMSEEALQMLRELRHFTAGERRFDFGPTPALVARVLPEKSGFMLTVAGRLDEARASYERALAETKGDERGTIKVQAGLEVVGYLQALADGAQTEPFATATADLAERAAAAGQPDIARDAAHNAEVMRHRGRDLAPYEIL</sequence>
<proteinExistence type="predicted"/>
<gene>
    <name evidence="1" type="ORF">OJ962_30910</name>
</gene>
<accession>A0ABT4RTN0</accession>